<protein>
    <submittedName>
        <fullName evidence="8">Cytochrome P450</fullName>
    </submittedName>
</protein>
<dbReference type="InterPro" id="IPR047146">
    <property type="entry name" value="Cyt_P450_E_CYP52_fungi"/>
</dbReference>
<evidence type="ECO:0000313" key="8">
    <source>
        <dbReference type="EMBL" id="PVH96485.1"/>
    </source>
</evidence>
<dbReference type="GO" id="GO:0005506">
    <property type="term" value="F:iron ion binding"/>
    <property type="evidence" value="ECO:0007669"/>
    <property type="project" value="InterPro"/>
</dbReference>
<organism evidence="8 9">
    <name type="scientific">Periconia macrospinosa</name>
    <dbReference type="NCBI Taxonomy" id="97972"/>
    <lineage>
        <taxon>Eukaryota</taxon>
        <taxon>Fungi</taxon>
        <taxon>Dikarya</taxon>
        <taxon>Ascomycota</taxon>
        <taxon>Pezizomycotina</taxon>
        <taxon>Dothideomycetes</taxon>
        <taxon>Pleosporomycetidae</taxon>
        <taxon>Pleosporales</taxon>
        <taxon>Massarineae</taxon>
        <taxon>Periconiaceae</taxon>
        <taxon>Periconia</taxon>
    </lineage>
</organism>
<keyword evidence="3 7" id="KW-0479">Metal-binding</keyword>
<evidence type="ECO:0000256" key="3">
    <source>
        <dbReference type="ARBA" id="ARBA00022723"/>
    </source>
</evidence>
<dbReference type="PRINTS" id="PR01239">
    <property type="entry name" value="EP450IICYP52"/>
</dbReference>
<keyword evidence="9" id="KW-1185">Reference proteome</keyword>
<proteinExistence type="inferred from homology"/>
<gene>
    <name evidence="8" type="ORF">DM02DRAFT_687614</name>
</gene>
<dbReference type="Proteomes" id="UP000244855">
    <property type="component" value="Unassembled WGS sequence"/>
</dbReference>
<reference evidence="8 9" key="1">
    <citation type="journal article" date="2018" name="Sci. Rep.">
        <title>Comparative genomics provides insights into the lifestyle and reveals functional heterogeneity of dark septate endophytic fungi.</title>
        <authorList>
            <person name="Knapp D.G."/>
            <person name="Nemeth J.B."/>
            <person name="Barry K."/>
            <person name="Hainaut M."/>
            <person name="Henrissat B."/>
            <person name="Johnson J."/>
            <person name="Kuo A."/>
            <person name="Lim J.H.P."/>
            <person name="Lipzen A."/>
            <person name="Nolan M."/>
            <person name="Ohm R.A."/>
            <person name="Tamas L."/>
            <person name="Grigoriev I.V."/>
            <person name="Spatafora J.W."/>
            <person name="Nagy L.G."/>
            <person name="Kovacs G.M."/>
        </authorList>
    </citation>
    <scope>NUCLEOTIDE SEQUENCE [LARGE SCALE GENOMIC DNA]</scope>
    <source>
        <strain evidence="8 9">DSE2036</strain>
    </source>
</reference>
<name>A0A2V1DEN7_9PLEO</name>
<evidence type="ECO:0000256" key="1">
    <source>
        <dbReference type="ARBA" id="ARBA00001971"/>
    </source>
</evidence>
<dbReference type="Gene3D" id="1.10.630.10">
    <property type="entry name" value="Cytochrome P450"/>
    <property type="match status" value="1"/>
</dbReference>
<dbReference type="InterPro" id="IPR001128">
    <property type="entry name" value="Cyt_P450"/>
</dbReference>
<dbReference type="GO" id="GO:0020037">
    <property type="term" value="F:heme binding"/>
    <property type="evidence" value="ECO:0007669"/>
    <property type="project" value="InterPro"/>
</dbReference>
<dbReference type="PROSITE" id="PS00086">
    <property type="entry name" value="CYTOCHROME_P450"/>
    <property type="match status" value="1"/>
</dbReference>
<dbReference type="InterPro" id="IPR017972">
    <property type="entry name" value="Cyt_P450_CS"/>
</dbReference>
<comment type="cofactor">
    <cofactor evidence="1">
        <name>heme</name>
        <dbReference type="ChEBI" id="CHEBI:30413"/>
    </cofactor>
</comment>
<sequence>MEYAIISVVACLTLFTLYLLQRQRRRNAIIHAHGGGKITQHYSWEPLTGIDFYMKTQMEIPWQYHHHQRYGHTFTVCSLLSQPTIYTIAPENIRAVNSEKAWGIEPLRLEGMEYFCGQGFLTTDGEIWQHSRKLLKPTFAKANLLDLSILSREFDQLVHDIPKEGTAVDLQPLFDTMFLNTSLKFLLGVDPKHESIGAPHTSDKFIDAFHSSLFLTMIRLLLGSAWRLVPQSKYLSSCQVAHDYLDYYIKKALLDSEQPATQRTSSMLDALSVQTKDLKYIRSQILQGMMASQETTSALLGNACFLLSRNPHYWSQIQKETMDVDSNNLTFDYLANLKLVKNILFETLRLYPNFPMLARISLNDTILPRGAGPDGGLPVFVPKGTLVSMGYYGLHRNTQVFGDDIETFRPERWEDIHPGPWEYMAFGGGNRSCMGQQKVLIEAAYVLIRLAKTFSTLESRDSSDWRGELKLSCKSANGCKVAIVA</sequence>
<evidence type="ECO:0000256" key="5">
    <source>
        <dbReference type="ARBA" id="ARBA00023004"/>
    </source>
</evidence>
<keyword evidence="4 7" id="KW-0560">Oxidoreductase</keyword>
<evidence type="ECO:0000256" key="2">
    <source>
        <dbReference type="ARBA" id="ARBA00010617"/>
    </source>
</evidence>
<dbReference type="PANTHER" id="PTHR24287">
    <property type="entry name" value="P450, PUTATIVE (EUROFUNG)-RELATED"/>
    <property type="match status" value="1"/>
</dbReference>
<dbReference type="InterPro" id="IPR002974">
    <property type="entry name" value="Cyt_P450_E_CYP52_ascomycetes"/>
</dbReference>
<dbReference type="OrthoDB" id="1470350at2759"/>
<keyword evidence="5 7" id="KW-0408">Iron</keyword>
<evidence type="ECO:0000313" key="9">
    <source>
        <dbReference type="Proteomes" id="UP000244855"/>
    </source>
</evidence>
<evidence type="ECO:0000256" key="4">
    <source>
        <dbReference type="ARBA" id="ARBA00023002"/>
    </source>
</evidence>
<dbReference type="InterPro" id="IPR036396">
    <property type="entry name" value="Cyt_P450_sf"/>
</dbReference>
<keyword evidence="7" id="KW-0349">Heme</keyword>
<dbReference type="PANTHER" id="PTHR24287:SF17">
    <property type="entry name" value="P450, PUTATIVE (EUROFUNG)-RELATED"/>
    <property type="match status" value="1"/>
</dbReference>
<comment type="similarity">
    <text evidence="2 7">Belongs to the cytochrome P450 family.</text>
</comment>
<dbReference type="EMBL" id="KZ805463">
    <property type="protein sequence ID" value="PVH96485.1"/>
    <property type="molecule type" value="Genomic_DNA"/>
</dbReference>
<accession>A0A2V1DEN7</accession>
<dbReference type="AlphaFoldDB" id="A0A2V1DEN7"/>
<dbReference type="SUPFAM" id="SSF48264">
    <property type="entry name" value="Cytochrome P450"/>
    <property type="match status" value="1"/>
</dbReference>
<evidence type="ECO:0000256" key="6">
    <source>
        <dbReference type="ARBA" id="ARBA00023033"/>
    </source>
</evidence>
<dbReference type="STRING" id="97972.A0A2V1DEN7"/>
<dbReference type="Pfam" id="PF00067">
    <property type="entry name" value="p450"/>
    <property type="match status" value="1"/>
</dbReference>
<keyword evidence="6 7" id="KW-0503">Monooxygenase</keyword>
<dbReference type="PRINTS" id="PR00385">
    <property type="entry name" value="P450"/>
</dbReference>
<dbReference type="GO" id="GO:0016712">
    <property type="term" value="F:oxidoreductase activity, acting on paired donors, with incorporation or reduction of molecular oxygen, reduced flavin or flavoprotein as one donor, and incorporation of one atom of oxygen"/>
    <property type="evidence" value="ECO:0007669"/>
    <property type="project" value="InterPro"/>
</dbReference>
<evidence type="ECO:0000256" key="7">
    <source>
        <dbReference type="RuleBase" id="RU000461"/>
    </source>
</evidence>